<gene>
    <name evidence="4" type="ORF">Bca52824_054402</name>
</gene>
<feature type="compositionally biased region" description="Acidic residues" evidence="3">
    <location>
        <begin position="69"/>
        <end position="83"/>
    </location>
</feature>
<dbReference type="InterPro" id="IPR000704">
    <property type="entry name" value="Casein_kinase_II_reg-sub"/>
</dbReference>
<dbReference type="FunFam" id="1.10.1820.10:FF:000005">
    <property type="entry name" value="Casein kinase II subunit beta"/>
    <property type="match status" value="1"/>
</dbReference>
<evidence type="ECO:0000313" key="4">
    <source>
        <dbReference type="EMBL" id="KAG2283182.1"/>
    </source>
</evidence>
<dbReference type="GO" id="GO:0005737">
    <property type="term" value="C:cytoplasm"/>
    <property type="evidence" value="ECO:0007669"/>
    <property type="project" value="TreeGrafter"/>
</dbReference>
<dbReference type="PROSITE" id="PS01101">
    <property type="entry name" value="CK2_BETA"/>
    <property type="match status" value="1"/>
</dbReference>
<dbReference type="GO" id="GO:0005956">
    <property type="term" value="C:protein kinase CK2 complex"/>
    <property type="evidence" value="ECO:0007669"/>
    <property type="project" value="UniProtKB-UniRule"/>
</dbReference>
<sequence>MYRERGTVGSRPEVADRKRINQAFERPSSTSHQVNGKGKGTVTASAHSVKQPHDHRDSRSASLSKNNVSDDESDTDSEEESDGNEFFCEVDDDYIQDDFNLCGLSSVVPYYEYALDLILDVESSHEEQNELIESAAEMLYGLIHARYILTTKGLAAMLDKYKNYDFGRCPRVYCCGQPCLPVGQSDLPRSSTVKIYCPKCQDIYYPRSKYQGNIDGAYFGTTFPHLFLMTYGNLKPPKATQNYVPRVFGFKLHKP</sequence>
<evidence type="ECO:0000256" key="1">
    <source>
        <dbReference type="ARBA" id="ARBA00006941"/>
    </source>
</evidence>
<dbReference type="SMART" id="SM01085">
    <property type="entry name" value="CK_II_beta"/>
    <property type="match status" value="1"/>
</dbReference>
<dbReference type="OrthoDB" id="3971593at2759"/>
<proteinExistence type="inferred from homology"/>
<evidence type="ECO:0000256" key="2">
    <source>
        <dbReference type="RuleBase" id="RU361268"/>
    </source>
</evidence>
<dbReference type="AlphaFoldDB" id="A0A8X7R8J4"/>
<feature type="region of interest" description="Disordered" evidence="3">
    <location>
        <begin position="1"/>
        <end position="83"/>
    </location>
</feature>
<dbReference type="PANTHER" id="PTHR11740:SF0">
    <property type="entry name" value="CASEIN KINASE II SUBUNIT BETA"/>
    <property type="match status" value="1"/>
</dbReference>
<reference evidence="4 5" key="1">
    <citation type="submission" date="2020-02" db="EMBL/GenBank/DDBJ databases">
        <authorList>
            <person name="Ma Q."/>
            <person name="Huang Y."/>
            <person name="Song X."/>
            <person name="Pei D."/>
        </authorList>
    </citation>
    <scope>NUCLEOTIDE SEQUENCE [LARGE SCALE GENOMIC DNA]</scope>
    <source>
        <strain evidence="4">Sxm20200214</strain>
        <tissue evidence="4">Leaf</tissue>
    </source>
</reference>
<dbReference type="InterPro" id="IPR016149">
    <property type="entry name" value="Casein_kin_II_reg-sub_N"/>
</dbReference>
<dbReference type="PANTHER" id="PTHR11740">
    <property type="entry name" value="CASEIN KINASE II SUBUNIT BETA"/>
    <property type="match status" value="1"/>
</dbReference>
<comment type="similarity">
    <text evidence="1 2">Belongs to the casein kinase 2 subunit beta family.</text>
</comment>
<accession>A0A8X7R8J4</accession>
<protein>
    <recommendedName>
        <fullName evidence="2">Casein kinase II subunit beta</fullName>
        <shortName evidence="2">CK II beta</shortName>
    </recommendedName>
</protein>
<keyword evidence="5" id="KW-1185">Reference proteome</keyword>
<dbReference type="Gene3D" id="1.10.1820.10">
    <property type="entry name" value="protein kinase ck2 holoenzyme, chain C, domain 1"/>
    <property type="match status" value="1"/>
</dbReference>
<organism evidence="4 5">
    <name type="scientific">Brassica carinata</name>
    <name type="common">Ethiopian mustard</name>
    <name type="synonym">Abyssinian cabbage</name>
    <dbReference type="NCBI Taxonomy" id="52824"/>
    <lineage>
        <taxon>Eukaryota</taxon>
        <taxon>Viridiplantae</taxon>
        <taxon>Streptophyta</taxon>
        <taxon>Embryophyta</taxon>
        <taxon>Tracheophyta</taxon>
        <taxon>Spermatophyta</taxon>
        <taxon>Magnoliopsida</taxon>
        <taxon>eudicotyledons</taxon>
        <taxon>Gunneridae</taxon>
        <taxon>Pentapetalae</taxon>
        <taxon>rosids</taxon>
        <taxon>malvids</taxon>
        <taxon>Brassicales</taxon>
        <taxon>Brassicaceae</taxon>
        <taxon>Brassiceae</taxon>
        <taxon>Brassica</taxon>
    </lineage>
</organism>
<dbReference type="EMBL" id="JAAMPC010000011">
    <property type="protein sequence ID" value="KAG2283182.1"/>
    <property type="molecule type" value="Genomic_DNA"/>
</dbReference>
<dbReference type="Proteomes" id="UP000886595">
    <property type="component" value="Unassembled WGS sequence"/>
</dbReference>
<dbReference type="GO" id="GO:0019887">
    <property type="term" value="F:protein kinase regulator activity"/>
    <property type="evidence" value="ECO:0007669"/>
    <property type="project" value="InterPro"/>
</dbReference>
<name>A0A8X7R8J4_BRACI</name>
<comment type="caution">
    <text evidence="4">The sequence shown here is derived from an EMBL/GenBank/DDBJ whole genome shotgun (WGS) entry which is preliminary data.</text>
</comment>
<evidence type="ECO:0000256" key="3">
    <source>
        <dbReference type="SAM" id="MobiDB-lite"/>
    </source>
</evidence>
<evidence type="ECO:0000313" key="5">
    <source>
        <dbReference type="Proteomes" id="UP000886595"/>
    </source>
</evidence>
<dbReference type="PRINTS" id="PR00472">
    <property type="entry name" value="CASNKINASEII"/>
</dbReference>
<dbReference type="FunFam" id="2.20.25.20:FF:000003">
    <property type="entry name" value="Casein kinase II subunit beta"/>
    <property type="match status" value="1"/>
</dbReference>
<comment type="subunit">
    <text evidence="2">Tetramer of two alpha and two beta subunits.</text>
</comment>
<dbReference type="SUPFAM" id="SSF57798">
    <property type="entry name" value="Casein kinase II beta subunit"/>
    <property type="match status" value="1"/>
</dbReference>
<dbReference type="Pfam" id="PF01214">
    <property type="entry name" value="CK_II_beta"/>
    <property type="match status" value="1"/>
</dbReference>
<dbReference type="Gene3D" id="2.20.25.20">
    <property type="match status" value="1"/>
</dbReference>
<comment type="function">
    <text evidence="2">Plays a complex role in regulating the basal catalytic activity of the alpha subunit.</text>
</comment>
<dbReference type="InterPro" id="IPR035991">
    <property type="entry name" value="Casein_kinase_II_beta-like"/>
</dbReference>